<comment type="caution">
    <text evidence="3">The sequence shown here is derived from an EMBL/GenBank/DDBJ whole genome shotgun (WGS) entry which is preliminary data.</text>
</comment>
<gene>
    <name evidence="3" type="ORF">HGRIS_006099</name>
</gene>
<dbReference type="EMBL" id="JASNQZ010000001">
    <property type="protein sequence ID" value="KAL0961125.1"/>
    <property type="molecule type" value="Genomic_DNA"/>
</dbReference>
<dbReference type="PANTHER" id="PTHR12651:SF1">
    <property type="entry name" value="26S PROTEASOME NON-ATPASE REGULATORY SUBUNIT 9"/>
    <property type="match status" value="1"/>
</dbReference>
<proteinExistence type="predicted"/>
<evidence type="ECO:0000259" key="2">
    <source>
        <dbReference type="Pfam" id="PF18265"/>
    </source>
</evidence>
<dbReference type="InterPro" id="IPR040815">
    <property type="entry name" value="Nas2_N"/>
</dbReference>
<evidence type="ECO:0000313" key="3">
    <source>
        <dbReference type="EMBL" id="KAL0961125.1"/>
    </source>
</evidence>
<sequence length="203" mass="21698">MTMGLILPSPDSPREKARALMTRKANIEAEVEVHASVLKANNCTMQSPLVDAEGFPHANMDIYAVRGARVRIIELRNDLKAVTDDIAKALEEVYAVGSSKSTEAIEESETSGSSNQTFLPFARVDGVAPGSPAAESGMLREDLVTKFGHLTQTSFTSGSLKPVADLVAASENRVIQIKVLRGGQDVLLHLTPRQGWGGRGTLG</sequence>
<reference evidence="4" key="1">
    <citation type="submission" date="2024-06" db="EMBL/GenBank/DDBJ databases">
        <title>Multi-omics analyses provide insights into the biosynthesis of the anticancer antibiotic pleurotin in Hohenbuehelia grisea.</title>
        <authorList>
            <person name="Weaver J.A."/>
            <person name="Alberti F."/>
        </authorList>
    </citation>
    <scope>NUCLEOTIDE SEQUENCE [LARGE SCALE GENOMIC DNA]</scope>
    <source>
        <strain evidence="4">T-177</strain>
    </source>
</reference>
<name>A0ABR3K0E7_9AGAR</name>
<dbReference type="PANTHER" id="PTHR12651">
    <property type="entry name" value="26S PROTEASOME NON-ATPASE REGULATORY SUBUNIT 9"/>
    <property type="match status" value="1"/>
</dbReference>
<feature type="domain" description="Nas2 N-terminal" evidence="2">
    <location>
        <begin position="18"/>
        <end position="95"/>
    </location>
</feature>
<dbReference type="SUPFAM" id="SSF50156">
    <property type="entry name" value="PDZ domain-like"/>
    <property type="match status" value="1"/>
</dbReference>
<organism evidence="3 4">
    <name type="scientific">Hohenbuehelia grisea</name>
    <dbReference type="NCBI Taxonomy" id="104357"/>
    <lineage>
        <taxon>Eukaryota</taxon>
        <taxon>Fungi</taxon>
        <taxon>Dikarya</taxon>
        <taxon>Basidiomycota</taxon>
        <taxon>Agaricomycotina</taxon>
        <taxon>Agaricomycetes</taxon>
        <taxon>Agaricomycetidae</taxon>
        <taxon>Agaricales</taxon>
        <taxon>Pleurotineae</taxon>
        <taxon>Pleurotaceae</taxon>
        <taxon>Hohenbuehelia</taxon>
    </lineage>
</organism>
<dbReference type="Pfam" id="PF18265">
    <property type="entry name" value="Nas2_N"/>
    <property type="match status" value="1"/>
</dbReference>
<dbReference type="InterPro" id="IPR036034">
    <property type="entry name" value="PDZ_sf"/>
</dbReference>
<dbReference type="Proteomes" id="UP001556367">
    <property type="component" value="Unassembled WGS sequence"/>
</dbReference>
<keyword evidence="4" id="KW-1185">Reference proteome</keyword>
<protein>
    <recommendedName>
        <fullName evidence="2">Nas2 N-terminal domain-containing protein</fullName>
    </recommendedName>
</protein>
<evidence type="ECO:0000313" key="4">
    <source>
        <dbReference type="Proteomes" id="UP001556367"/>
    </source>
</evidence>
<accession>A0ABR3K0E7</accession>
<dbReference type="InterPro" id="IPR035269">
    <property type="entry name" value="PSMD9"/>
</dbReference>
<evidence type="ECO:0000256" key="1">
    <source>
        <dbReference type="ARBA" id="ARBA00023186"/>
    </source>
</evidence>
<dbReference type="Gene3D" id="6.10.140.1710">
    <property type="match status" value="1"/>
</dbReference>
<dbReference type="Gene3D" id="2.30.42.10">
    <property type="match status" value="1"/>
</dbReference>
<keyword evidence="1" id="KW-0143">Chaperone</keyword>